<dbReference type="InterPro" id="IPR024653">
    <property type="entry name" value="Peptidase_M10/M27/M57"/>
</dbReference>
<gene>
    <name evidence="3" type="ORF">ACFSJT_16180</name>
</gene>
<protein>
    <submittedName>
        <fullName evidence="3">M57 family metalloprotease</fullName>
    </submittedName>
</protein>
<comment type="caution">
    <text evidence="3">The sequence shown here is derived from an EMBL/GenBank/DDBJ whole genome shotgun (WGS) entry which is preliminary data.</text>
</comment>
<keyword evidence="1" id="KW-0812">Transmembrane</keyword>
<dbReference type="SUPFAM" id="SSF55486">
    <property type="entry name" value="Metalloproteases ('zincins'), catalytic domain"/>
    <property type="match status" value="1"/>
</dbReference>
<name>A0ABW5B2F7_9FLAO</name>
<accession>A0ABW5B2F7</accession>
<keyword evidence="1" id="KW-0472">Membrane</keyword>
<feature type="domain" description="DUF5648" evidence="2">
    <location>
        <begin position="303"/>
        <end position="423"/>
    </location>
</feature>
<evidence type="ECO:0000256" key="1">
    <source>
        <dbReference type="SAM" id="Phobius"/>
    </source>
</evidence>
<dbReference type="Pfam" id="PF12388">
    <property type="entry name" value="Peptidase_M57"/>
    <property type="match status" value="1"/>
</dbReference>
<dbReference type="GO" id="GO:0008237">
    <property type="term" value="F:metallopeptidase activity"/>
    <property type="evidence" value="ECO:0007669"/>
    <property type="project" value="UniProtKB-KW"/>
</dbReference>
<evidence type="ECO:0000313" key="4">
    <source>
        <dbReference type="Proteomes" id="UP001597344"/>
    </source>
</evidence>
<keyword evidence="3" id="KW-0645">Protease</keyword>
<sequence length="428" mass="48126">MKHLKLNSTIHLFTRILFSFILIIVFWSCERDEEQITEELSVEQQEKVSKEIIDLLKKNGFDTHDIISYENGYIVEGDIFISHENIEEFKKGSNENSSKHFVRTSLVSNNRSIRTLRVYIASNFSSSNKNAIKAALNRYNVLNLTLRFSETTNINNADIVFRIRTLTGSVANANALGSWPSNGNPGSTITYNSRRLGAVGNNVTLAAHELGHTIGFRHTDAEDRSFSCGGPRVNEGGTVLIVPGTPRAPVANSWMLSCRPDGVERPFLLVDKIALYNVYGIYSGVRGAPLWLRNRSKVGSGYFYTYDYREIGEGTNDFRVEGIQSRIFDNSRKNDSDKQPLYRYNNPSVRDYFYTTDFNELNGATGGQGYTYEGIAGYIYKNNAAGRVPVLRYNKNGIHFYTTDPNELGQGGFGFVLEGTIGYTLPHR</sequence>
<feature type="transmembrane region" description="Helical" evidence="1">
    <location>
        <begin position="12"/>
        <end position="28"/>
    </location>
</feature>
<dbReference type="Gene3D" id="3.40.390.10">
    <property type="entry name" value="Collagenase (Catalytic Domain)"/>
    <property type="match status" value="1"/>
</dbReference>
<dbReference type="Proteomes" id="UP001597344">
    <property type="component" value="Unassembled WGS sequence"/>
</dbReference>
<proteinExistence type="predicted"/>
<evidence type="ECO:0000313" key="3">
    <source>
        <dbReference type="EMBL" id="MFD2188344.1"/>
    </source>
</evidence>
<dbReference type="InterPro" id="IPR024079">
    <property type="entry name" value="MetalloPept_cat_dom_sf"/>
</dbReference>
<evidence type="ECO:0000259" key="2">
    <source>
        <dbReference type="Pfam" id="PF18885"/>
    </source>
</evidence>
<organism evidence="3 4">
    <name type="scientific">Aquimarina celericrescens</name>
    <dbReference type="NCBI Taxonomy" id="1964542"/>
    <lineage>
        <taxon>Bacteria</taxon>
        <taxon>Pseudomonadati</taxon>
        <taxon>Bacteroidota</taxon>
        <taxon>Flavobacteriia</taxon>
        <taxon>Flavobacteriales</taxon>
        <taxon>Flavobacteriaceae</taxon>
        <taxon>Aquimarina</taxon>
    </lineage>
</organism>
<dbReference type="RefSeq" id="WP_378321377.1">
    <property type="nucleotide sequence ID" value="NZ_JBHUHY010000016.1"/>
</dbReference>
<keyword evidence="3" id="KW-0482">Metalloprotease</keyword>
<keyword evidence="1" id="KW-1133">Transmembrane helix</keyword>
<dbReference type="Pfam" id="PF18885">
    <property type="entry name" value="DUF5648"/>
    <property type="match status" value="1"/>
</dbReference>
<keyword evidence="4" id="KW-1185">Reference proteome</keyword>
<reference evidence="4" key="1">
    <citation type="journal article" date="2019" name="Int. J. Syst. Evol. Microbiol.">
        <title>The Global Catalogue of Microorganisms (GCM) 10K type strain sequencing project: providing services to taxonomists for standard genome sequencing and annotation.</title>
        <authorList>
            <consortium name="The Broad Institute Genomics Platform"/>
            <consortium name="The Broad Institute Genome Sequencing Center for Infectious Disease"/>
            <person name="Wu L."/>
            <person name="Ma J."/>
        </authorList>
    </citation>
    <scope>NUCLEOTIDE SEQUENCE [LARGE SCALE GENOMIC DNA]</scope>
    <source>
        <strain evidence="4">DT92</strain>
    </source>
</reference>
<dbReference type="EMBL" id="JBHUHY010000016">
    <property type="protein sequence ID" value="MFD2188344.1"/>
    <property type="molecule type" value="Genomic_DNA"/>
</dbReference>
<dbReference type="InterPro" id="IPR043708">
    <property type="entry name" value="DUF5648"/>
</dbReference>
<keyword evidence="3" id="KW-0378">Hydrolase</keyword>